<dbReference type="InterPro" id="IPR013656">
    <property type="entry name" value="PAS_4"/>
</dbReference>
<protein>
    <recommendedName>
        <fullName evidence="2">histidine kinase</fullName>
        <ecNumber evidence="2">2.7.13.3</ecNumber>
    </recommendedName>
</protein>
<dbReference type="PANTHER" id="PTHR41523">
    <property type="entry name" value="TWO-COMPONENT SYSTEM SENSOR PROTEIN"/>
    <property type="match status" value="1"/>
</dbReference>
<dbReference type="Gene3D" id="3.30.450.20">
    <property type="entry name" value="PAS domain"/>
    <property type="match status" value="1"/>
</dbReference>
<sequence>MDGRIDFAALFHALPSPYMILDRELRYIDANEAYLSVTGRSRDEIMGRYVFEAFPETAERERLFGDAFRGALAGEPVVLVRQRFDILRPPAEGGGLRQVTWTTHQIPVRDQAGEIIGVLQKALDVSSEVAADESRQAVLREFDHRLKNLIAKVNAISELTAREEKELGSYLEKMRQRLGAVARTQTILIGGSETADVGELLNAELEPYGNLGKAAGEGPPVPLTRATAQTLGMAFHELAVNSAKYGALKHDGGKLDVRWSVDPTGKNLHLAWHESGFSATQPTRRGFGTTIIERLLPMDTGGAVERAFDGLGHRLNMVVPLQHEADRGIAPD</sequence>
<evidence type="ECO:0000313" key="10">
    <source>
        <dbReference type="Proteomes" id="UP001595828"/>
    </source>
</evidence>
<keyword evidence="4" id="KW-0808">Transferase</keyword>
<dbReference type="Proteomes" id="UP001595828">
    <property type="component" value="Unassembled WGS sequence"/>
</dbReference>
<dbReference type="InterPro" id="IPR000014">
    <property type="entry name" value="PAS"/>
</dbReference>
<dbReference type="CDD" id="cd00130">
    <property type="entry name" value="PAS"/>
    <property type="match status" value="1"/>
</dbReference>
<dbReference type="RefSeq" id="WP_379538028.1">
    <property type="nucleotide sequence ID" value="NZ_JBHSDR010000003.1"/>
</dbReference>
<dbReference type="InterPro" id="IPR035965">
    <property type="entry name" value="PAS-like_dom_sf"/>
</dbReference>
<keyword evidence="5" id="KW-0547">Nucleotide-binding</keyword>
<comment type="caution">
    <text evidence="9">The sequence shown here is derived from an EMBL/GenBank/DDBJ whole genome shotgun (WGS) entry which is preliminary data.</text>
</comment>
<evidence type="ECO:0000256" key="2">
    <source>
        <dbReference type="ARBA" id="ARBA00012438"/>
    </source>
</evidence>
<keyword evidence="10" id="KW-1185">Reference proteome</keyword>
<dbReference type="InterPro" id="IPR036890">
    <property type="entry name" value="HATPase_C_sf"/>
</dbReference>
<evidence type="ECO:0000256" key="1">
    <source>
        <dbReference type="ARBA" id="ARBA00000085"/>
    </source>
</evidence>
<dbReference type="PROSITE" id="PS50112">
    <property type="entry name" value="PAS"/>
    <property type="match status" value="1"/>
</dbReference>
<keyword evidence="7" id="KW-0067">ATP-binding</keyword>
<comment type="catalytic activity">
    <reaction evidence="1">
        <text>ATP + protein L-histidine = ADP + protein N-phospho-L-histidine.</text>
        <dbReference type="EC" id="2.7.13.3"/>
    </reaction>
</comment>
<feature type="domain" description="PAS" evidence="8">
    <location>
        <begin position="3"/>
        <end position="75"/>
    </location>
</feature>
<dbReference type="SMART" id="SM00091">
    <property type="entry name" value="PAS"/>
    <property type="match status" value="1"/>
</dbReference>
<gene>
    <name evidence="9" type="ORF">ACFO0A_05840</name>
</gene>
<dbReference type="EMBL" id="JBHSDR010000003">
    <property type="protein sequence ID" value="MFC4294579.1"/>
    <property type="molecule type" value="Genomic_DNA"/>
</dbReference>
<dbReference type="InterPro" id="IPR011102">
    <property type="entry name" value="Sig_transdc_His_kinase_HWE"/>
</dbReference>
<dbReference type="Pfam" id="PF08448">
    <property type="entry name" value="PAS_4"/>
    <property type="match status" value="1"/>
</dbReference>
<evidence type="ECO:0000256" key="4">
    <source>
        <dbReference type="ARBA" id="ARBA00022679"/>
    </source>
</evidence>
<evidence type="ECO:0000259" key="8">
    <source>
        <dbReference type="PROSITE" id="PS50112"/>
    </source>
</evidence>
<evidence type="ECO:0000256" key="6">
    <source>
        <dbReference type="ARBA" id="ARBA00022777"/>
    </source>
</evidence>
<keyword evidence="6" id="KW-0418">Kinase</keyword>
<proteinExistence type="predicted"/>
<dbReference type="EC" id="2.7.13.3" evidence="2"/>
<dbReference type="SMART" id="SM00911">
    <property type="entry name" value="HWE_HK"/>
    <property type="match status" value="1"/>
</dbReference>
<accession>A0ABV8RMU8</accession>
<evidence type="ECO:0000256" key="7">
    <source>
        <dbReference type="ARBA" id="ARBA00022840"/>
    </source>
</evidence>
<evidence type="ECO:0000313" key="9">
    <source>
        <dbReference type="EMBL" id="MFC4294579.1"/>
    </source>
</evidence>
<dbReference type="NCBIfam" id="TIGR00229">
    <property type="entry name" value="sensory_box"/>
    <property type="match status" value="1"/>
</dbReference>
<dbReference type="PANTHER" id="PTHR41523:SF8">
    <property type="entry name" value="ETHYLENE RESPONSE SENSOR PROTEIN"/>
    <property type="match status" value="1"/>
</dbReference>
<reference evidence="10" key="1">
    <citation type="journal article" date="2019" name="Int. J. Syst. Evol. Microbiol.">
        <title>The Global Catalogue of Microorganisms (GCM) 10K type strain sequencing project: providing services to taxonomists for standard genome sequencing and annotation.</title>
        <authorList>
            <consortium name="The Broad Institute Genomics Platform"/>
            <consortium name="The Broad Institute Genome Sequencing Center for Infectious Disease"/>
            <person name="Wu L."/>
            <person name="Ma J."/>
        </authorList>
    </citation>
    <scope>NUCLEOTIDE SEQUENCE [LARGE SCALE GENOMIC DNA]</scope>
    <source>
        <strain evidence="10">CGMCC 1.12989</strain>
    </source>
</reference>
<dbReference type="SUPFAM" id="SSF55785">
    <property type="entry name" value="PYP-like sensor domain (PAS domain)"/>
    <property type="match status" value="1"/>
</dbReference>
<organism evidence="9 10">
    <name type="scientific">Novosphingobium tardum</name>
    <dbReference type="NCBI Taxonomy" id="1538021"/>
    <lineage>
        <taxon>Bacteria</taxon>
        <taxon>Pseudomonadati</taxon>
        <taxon>Pseudomonadota</taxon>
        <taxon>Alphaproteobacteria</taxon>
        <taxon>Sphingomonadales</taxon>
        <taxon>Sphingomonadaceae</taxon>
        <taxon>Novosphingobium</taxon>
    </lineage>
</organism>
<dbReference type="Gene3D" id="3.30.565.10">
    <property type="entry name" value="Histidine kinase-like ATPase, C-terminal domain"/>
    <property type="match status" value="1"/>
</dbReference>
<evidence type="ECO:0000256" key="5">
    <source>
        <dbReference type="ARBA" id="ARBA00022741"/>
    </source>
</evidence>
<dbReference type="Pfam" id="PF07536">
    <property type="entry name" value="HWE_HK"/>
    <property type="match status" value="1"/>
</dbReference>
<name>A0ABV8RMU8_9SPHN</name>
<evidence type="ECO:0000256" key="3">
    <source>
        <dbReference type="ARBA" id="ARBA00022553"/>
    </source>
</evidence>
<keyword evidence="3" id="KW-0597">Phosphoprotein</keyword>